<name>A0ABS9CL25_9FIRM</name>
<gene>
    <name evidence="1" type="ORF">JQM67_04450</name>
</gene>
<evidence type="ECO:0000313" key="1">
    <source>
        <dbReference type="EMBL" id="MCF2651845.1"/>
    </source>
</evidence>
<dbReference type="Proteomes" id="UP001299220">
    <property type="component" value="Unassembled WGS sequence"/>
</dbReference>
<dbReference type="EMBL" id="JAFBIT010000001">
    <property type="protein sequence ID" value="MCF2651845.1"/>
    <property type="molecule type" value="Genomic_DNA"/>
</dbReference>
<keyword evidence="2" id="KW-1185">Reference proteome</keyword>
<dbReference type="RefSeq" id="WP_235322852.1">
    <property type="nucleotide sequence ID" value="NZ_JAFBIT010000001.1"/>
</dbReference>
<reference evidence="1 2" key="1">
    <citation type="submission" date="2020-12" db="EMBL/GenBank/DDBJ databases">
        <title>Whole genome sequences of gut porcine anaerobes.</title>
        <authorList>
            <person name="Kubasova T."/>
            <person name="Jahodarova E."/>
            <person name="Rychlik I."/>
        </authorList>
    </citation>
    <scope>NUCLEOTIDE SEQUENCE [LARGE SCALE GENOMIC DNA]</scope>
    <source>
        <strain evidence="1 2">An867</strain>
    </source>
</reference>
<sequence>MADEKHPCHNRNPPKMPWFATICRVLPRIFSAAFFHGNPPETQNAANRGKSKP</sequence>
<evidence type="ECO:0000313" key="2">
    <source>
        <dbReference type="Proteomes" id="UP001299220"/>
    </source>
</evidence>
<protein>
    <recommendedName>
        <fullName evidence="3">Cyclic lactone autoinducer peptide</fullName>
    </recommendedName>
</protein>
<proteinExistence type="predicted"/>
<comment type="caution">
    <text evidence="1">The sequence shown here is derived from an EMBL/GenBank/DDBJ whole genome shotgun (WGS) entry which is preliminary data.</text>
</comment>
<evidence type="ECO:0008006" key="3">
    <source>
        <dbReference type="Google" id="ProtNLM"/>
    </source>
</evidence>
<accession>A0ABS9CL25</accession>
<organism evidence="1 2">
    <name type="scientific">Anaeromassilibacillus senegalensis</name>
    <dbReference type="NCBI Taxonomy" id="1673717"/>
    <lineage>
        <taxon>Bacteria</taxon>
        <taxon>Bacillati</taxon>
        <taxon>Bacillota</taxon>
        <taxon>Clostridia</taxon>
        <taxon>Eubacteriales</taxon>
        <taxon>Acutalibacteraceae</taxon>
        <taxon>Anaeromassilibacillus</taxon>
    </lineage>
</organism>